<sequence length="136" mass="15296">MARRAGVDRSFLYRHRDLIEQLHTIQSQPSDDPTRGPTSSRVSLIADLAAAHHRAKRLTDTVQQCEIQLSQELGHRAWRDAGLGGPADYDRLTSRITELEPVIIDFREALEQRNQDLAAARGANRELMTQINTGRG</sequence>
<dbReference type="AlphaFoldDB" id="A0A5F0DAP1"/>
<dbReference type="Proteomes" id="UP000297654">
    <property type="component" value="Unassembled WGS sequence"/>
</dbReference>
<reference evidence="1 2" key="1">
    <citation type="submission" date="2019-03" db="EMBL/GenBank/DDBJ databases">
        <title>Genomics of glacier-inhabiting Cryobacterium strains.</title>
        <authorList>
            <person name="Liu Q."/>
            <person name="Xin Y.-H."/>
        </authorList>
    </citation>
    <scope>NUCLEOTIDE SEQUENCE [LARGE SCALE GENOMIC DNA]</scope>
    <source>
        <strain evidence="1 2">Hh15</strain>
    </source>
</reference>
<evidence type="ECO:0000313" key="2">
    <source>
        <dbReference type="Proteomes" id="UP000297654"/>
    </source>
</evidence>
<dbReference type="EMBL" id="SOFF01000019">
    <property type="protein sequence ID" value="TFB92083.1"/>
    <property type="molecule type" value="Genomic_DNA"/>
</dbReference>
<gene>
    <name evidence="1" type="ORF">E3O10_05175</name>
</gene>
<evidence type="ECO:0000313" key="1">
    <source>
        <dbReference type="EMBL" id="TFB92083.1"/>
    </source>
</evidence>
<comment type="caution">
    <text evidence="1">The sequence shown here is derived from an EMBL/GenBank/DDBJ whole genome shotgun (WGS) entry which is preliminary data.</text>
</comment>
<accession>A0A5F0DAP1</accession>
<keyword evidence="2" id="KW-1185">Reference proteome</keyword>
<dbReference type="OrthoDB" id="4292806at2"/>
<name>A0A5F0DAP1_9MICO</name>
<protein>
    <submittedName>
        <fullName evidence="1">Uncharacterized protein</fullName>
    </submittedName>
</protein>
<proteinExistence type="predicted"/>
<organism evidence="1 2">
    <name type="scientific">Cryobacterium luteum</name>
    <dbReference type="NCBI Taxonomy" id="1424661"/>
    <lineage>
        <taxon>Bacteria</taxon>
        <taxon>Bacillati</taxon>
        <taxon>Actinomycetota</taxon>
        <taxon>Actinomycetes</taxon>
        <taxon>Micrococcales</taxon>
        <taxon>Microbacteriaceae</taxon>
        <taxon>Cryobacterium</taxon>
    </lineage>
</organism>